<organism evidence="1 2">
    <name type="scientific">Monilinia vaccinii-corymbosi</name>
    <dbReference type="NCBI Taxonomy" id="61207"/>
    <lineage>
        <taxon>Eukaryota</taxon>
        <taxon>Fungi</taxon>
        <taxon>Dikarya</taxon>
        <taxon>Ascomycota</taxon>
        <taxon>Pezizomycotina</taxon>
        <taxon>Leotiomycetes</taxon>
        <taxon>Helotiales</taxon>
        <taxon>Sclerotiniaceae</taxon>
        <taxon>Monilinia</taxon>
    </lineage>
</organism>
<gene>
    <name evidence="1" type="ORF">DSL72_002371</name>
</gene>
<evidence type="ECO:0000313" key="1">
    <source>
        <dbReference type="EMBL" id="QSZ32792.1"/>
    </source>
</evidence>
<dbReference type="OrthoDB" id="3534305at2759"/>
<accession>A0A8A3PCD0</accession>
<reference evidence="1" key="1">
    <citation type="submission" date="2020-10" db="EMBL/GenBank/DDBJ databases">
        <title>Genome Sequence of Monilinia vaccinii-corymbosi Sheds Light on Mummy Berry Disease Infection of Blueberry and Mating Type.</title>
        <authorList>
            <person name="Yow A.G."/>
            <person name="Zhang Y."/>
            <person name="Bansal K."/>
            <person name="Eacker S.M."/>
            <person name="Sullivan S."/>
            <person name="Liachko I."/>
            <person name="Cubeta M.A."/>
            <person name="Rollins J.A."/>
            <person name="Ashrafi H."/>
        </authorList>
    </citation>
    <scope>NUCLEOTIDE SEQUENCE</scope>
    <source>
        <strain evidence="1">RL-1</strain>
    </source>
</reference>
<dbReference type="EMBL" id="CP063407">
    <property type="protein sequence ID" value="QSZ32792.1"/>
    <property type="molecule type" value="Genomic_DNA"/>
</dbReference>
<name>A0A8A3PCD0_9HELO</name>
<sequence length="185" mass="21535">MDVQYPTALDPLSDWHDLAQLLKQHEPHPKSANCHPRQPEVLDGATSRIKESHRKLFCCHRETSVDFDSPWFPFLYAVAHGKILHKPPHALESLGPLMRRTDFIIRVESPFMAVFLVRSLDEYGGLIFVEIDRQSRWELSEEPPEWLQGIFVRDSGEALEWKCRDHGNSFRCTAFLRKAVGLSWW</sequence>
<dbReference type="Proteomes" id="UP000672032">
    <property type="component" value="Chromosome 3"/>
</dbReference>
<protein>
    <submittedName>
        <fullName evidence="1">Uncharacterized protein</fullName>
    </submittedName>
</protein>
<proteinExistence type="predicted"/>
<dbReference type="AlphaFoldDB" id="A0A8A3PCD0"/>
<evidence type="ECO:0000313" key="2">
    <source>
        <dbReference type="Proteomes" id="UP000672032"/>
    </source>
</evidence>
<keyword evidence="2" id="KW-1185">Reference proteome</keyword>